<dbReference type="InterPro" id="IPR027417">
    <property type="entry name" value="P-loop_NTPase"/>
</dbReference>
<keyword evidence="7" id="KW-0234">DNA repair</keyword>
<dbReference type="SMART" id="SM00487">
    <property type="entry name" value="DEXDc"/>
    <property type="match status" value="1"/>
</dbReference>
<proteinExistence type="predicted"/>
<dbReference type="Gene3D" id="3.40.50.300">
    <property type="entry name" value="P-loop containing nucleotide triphosphate hydrolases"/>
    <property type="match status" value="2"/>
</dbReference>
<feature type="domain" description="Helicase ATP-binding" evidence="10">
    <location>
        <begin position="33"/>
        <end position="223"/>
    </location>
</feature>
<evidence type="ECO:0000256" key="9">
    <source>
        <dbReference type="SAM" id="MobiDB-lite"/>
    </source>
</evidence>
<dbReference type="EMBL" id="CP155447">
    <property type="protein sequence ID" value="XBH04114.1"/>
    <property type="molecule type" value="Genomic_DNA"/>
</dbReference>
<evidence type="ECO:0000256" key="7">
    <source>
        <dbReference type="ARBA" id="ARBA00023204"/>
    </source>
</evidence>
<keyword evidence="4 12" id="KW-0347">Helicase</keyword>
<keyword evidence="3" id="KW-0378">Hydrolase</keyword>
<evidence type="ECO:0000256" key="6">
    <source>
        <dbReference type="ARBA" id="ARBA00023125"/>
    </source>
</evidence>
<protein>
    <submittedName>
        <fullName evidence="12">DEAD/DEAH box helicase</fullName>
    </submittedName>
</protein>
<dbReference type="InterPro" id="IPR001650">
    <property type="entry name" value="Helicase_C-like"/>
</dbReference>
<dbReference type="Pfam" id="PF00270">
    <property type="entry name" value="DEAD"/>
    <property type="match status" value="1"/>
</dbReference>
<feature type="compositionally biased region" description="Basic and acidic residues" evidence="9">
    <location>
        <begin position="1248"/>
        <end position="1257"/>
    </location>
</feature>
<dbReference type="Pfam" id="PF23234">
    <property type="entry name" value="WHD_4th_Lhr"/>
    <property type="match status" value="1"/>
</dbReference>
<dbReference type="RefSeq" id="WP_406696862.1">
    <property type="nucleotide sequence ID" value="NZ_CP155447.1"/>
</dbReference>
<accession>A0AAU7CFH9</accession>
<keyword evidence="6" id="KW-0238">DNA-binding</keyword>
<evidence type="ECO:0000256" key="4">
    <source>
        <dbReference type="ARBA" id="ARBA00022806"/>
    </source>
</evidence>
<keyword evidence="2" id="KW-0227">DNA damage</keyword>
<dbReference type="GO" id="GO:0003677">
    <property type="term" value="F:DNA binding"/>
    <property type="evidence" value="ECO:0007669"/>
    <property type="project" value="UniProtKB-KW"/>
</dbReference>
<sequence>MSRNDGLDGFLPVVAAWFRTTFGAPTPPQQSGWPAIAEGRNTLIFAPTGSGKTLAAFLACLDHLWRTPRRAPGARILYISPLKALNQDVYRNLQMPLEGILETARATGTELAPLTVAVRSGDTSPADRQKLVRKPPDILITTPESLHLMLTSRARETLRSLSHVIIDEIHALCPNKRGVFLALLLERLEAINPNGFVRVGLSATQRPLDEVARYLGGCRIKTGPGSKTRLEPRPVTIVDTGHRKELDLQILVPFERPGPVAPGTTWPAIERRLLELIRAHRSTIIFANNRRVVERLTSHLNELEEEHETPVTSLVRSHHGSLSLEERRNTEEALKGGELQAVVATASLELGIDMGAVDLVCQVESPGSVARGLQRVGRAGHVVGRVSKGRLIAKTASDLLESAALCRAMVGGTVESLRVPNGCLDVLAQQVVACVAMDRWDVPALFDLVRSAYPYAKLSPSAFDSVLRMVAGRFPTETFRDLRARVTWDRVHNRLHALPGSARLAVTSGGTIPDTGQYPVYLGNEGPRLGELDEEFVLERRVGETFVLGTATWRIEAIEAHRVVVARAEGQAAMMPFWRGEDAARTAELGEAVGALSRELVERLDDPGLSAWLQSDCHLEPAAAESLRDHFARQVRTVGAAPDDRTVVIESFRDPAGEMGVAVLTPFGGKLHQALKLALQGRLRERLGISLSCLHADDGILIRLPQNDDPPLDLFDGLTAELAERLIRDELGESALFGLRFRQNAGRALLMPRPDPSKRTPLWLQRLRAKDLLQVVRQFPDFPIVVETYRECLNDDLDLPRLRLFLDRVASGAIRIVTRRGEIASPFAADLIFRFTSQFLYQWDEPRRADRQAGRAAVDEGLLDPLLDPASQAHWLDPNAIGQVDSRLREVGRPPRTVDEMAETLLRLGDLAPGELSGPMLGFLVELHAQGRAAEIELPGTAEPSRWISAEESILYASAFASEPSDAGQETIVRRFLSTHALVGLDELLRRYPLDPAAATDLLERWEEQGRLIRLEPAGDSGEPLWAERRNLEEVRRLSIALRRRESVAVSPEVFADFVARRQHVHPATRWEGQAAVALILDQLAGFATPADLWETDILPRRLRDFRAAWLDDLLSAGGWSWRAEGETKGEPRVGFAPRDFVGGWPLPDAPPTLSDNESRVLAELEGRGASFATDLTRHLGLEPSRTRLALDRLLRLGLATNDRFDPLRPGGSAMTEALTRASAAAAGHRPSLQRSRPSLRRTASSRPEGRWSRLESVEADPETSHLAWAAVLLERYGVLARETAALDTWCPPWRNLAPWLARAELRGELRRGYFVEGLSGVQYATLDVAEALAKRAGDREPTPEFVLISSLDPANLYGSGAPFDIDLLNGGTARLPRNPTNFLVLRDGRPILIIEAGGKRLSGLASASELDLRGALALVPKLAGPSRRVLKVETYNTSPAIESPAAPWLAELGFVRDYPGMTYYAGW</sequence>
<evidence type="ECO:0000313" key="12">
    <source>
        <dbReference type="EMBL" id="XBH04114.1"/>
    </source>
</evidence>
<feature type="compositionally biased region" description="Low complexity" evidence="9">
    <location>
        <begin position="1220"/>
        <end position="1237"/>
    </location>
</feature>
<dbReference type="PROSITE" id="PS51192">
    <property type="entry name" value="HELICASE_ATP_BIND_1"/>
    <property type="match status" value="1"/>
</dbReference>
<evidence type="ECO:0000256" key="8">
    <source>
        <dbReference type="ARBA" id="ARBA00023235"/>
    </source>
</evidence>
<dbReference type="Pfam" id="PF00271">
    <property type="entry name" value="Helicase_C"/>
    <property type="match status" value="1"/>
</dbReference>
<evidence type="ECO:0000259" key="11">
    <source>
        <dbReference type="PROSITE" id="PS51194"/>
    </source>
</evidence>
<dbReference type="SMART" id="SM00382">
    <property type="entry name" value="AAA"/>
    <property type="match status" value="1"/>
</dbReference>
<evidence type="ECO:0000256" key="2">
    <source>
        <dbReference type="ARBA" id="ARBA00022763"/>
    </source>
</evidence>
<dbReference type="PANTHER" id="PTHR47962:SF5">
    <property type="entry name" value="ATP-DEPENDENT HELICASE LHR-RELATED"/>
    <property type="match status" value="1"/>
</dbReference>
<dbReference type="GO" id="GO:0006281">
    <property type="term" value="P:DNA repair"/>
    <property type="evidence" value="ECO:0007669"/>
    <property type="project" value="UniProtKB-KW"/>
</dbReference>
<dbReference type="PANTHER" id="PTHR47962">
    <property type="entry name" value="ATP-DEPENDENT HELICASE LHR-RELATED-RELATED"/>
    <property type="match status" value="1"/>
</dbReference>
<dbReference type="InterPro" id="IPR045628">
    <property type="entry name" value="Lhr_WH_dom"/>
</dbReference>
<name>A0AAU7CFH9_9BACT</name>
<dbReference type="InterPro" id="IPR014001">
    <property type="entry name" value="Helicase_ATP-bd"/>
</dbReference>
<dbReference type="InterPro" id="IPR013701">
    <property type="entry name" value="Lhr-like_DEAD/DEAH_assoc"/>
</dbReference>
<evidence type="ECO:0000256" key="1">
    <source>
        <dbReference type="ARBA" id="ARBA00022741"/>
    </source>
</evidence>
<dbReference type="Pfam" id="PF23235">
    <property type="entry name" value="WHD_3rd_Lhr"/>
    <property type="match status" value="1"/>
</dbReference>
<dbReference type="SUPFAM" id="SSF52540">
    <property type="entry name" value="P-loop containing nucleoside triphosphate hydrolases"/>
    <property type="match status" value="1"/>
</dbReference>
<feature type="domain" description="Helicase C-terminal" evidence="11">
    <location>
        <begin position="268"/>
        <end position="432"/>
    </location>
</feature>
<dbReference type="PROSITE" id="PS51194">
    <property type="entry name" value="HELICASE_CTER"/>
    <property type="match status" value="1"/>
</dbReference>
<dbReference type="InterPro" id="IPR055367">
    <property type="entry name" value="WH4_Lhr"/>
</dbReference>
<dbReference type="InterPro" id="IPR003593">
    <property type="entry name" value="AAA+_ATPase"/>
</dbReference>
<dbReference type="Pfam" id="PF08494">
    <property type="entry name" value="DEAD_assoc"/>
    <property type="match status" value="1"/>
</dbReference>
<dbReference type="GO" id="GO:0005524">
    <property type="term" value="F:ATP binding"/>
    <property type="evidence" value="ECO:0007669"/>
    <property type="project" value="UniProtKB-KW"/>
</dbReference>
<dbReference type="InterPro" id="IPR055368">
    <property type="entry name" value="WH3_Lhr"/>
</dbReference>
<feature type="region of interest" description="Disordered" evidence="9">
    <location>
        <begin position="1220"/>
        <end position="1257"/>
    </location>
</feature>
<dbReference type="GO" id="GO:0004386">
    <property type="term" value="F:helicase activity"/>
    <property type="evidence" value="ECO:0007669"/>
    <property type="project" value="UniProtKB-KW"/>
</dbReference>
<keyword evidence="8" id="KW-0413">Isomerase</keyword>
<reference evidence="12" key="1">
    <citation type="submission" date="2024-05" db="EMBL/GenBank/DDBJ databases">
        <title>Planctomycetes of the genus Singulisphaera possess chitinolytic capabilities.</title>
        <authorList>
            <person name="Ivanova A."/>
        </authorList>
    </citation>
    <scope>NUCLEOTIDE SEQUENCE</scope>
    <source>
        <strain evidence="12">Ch08T</strain>
    </source>
</reference>
<dbReference type="SMART" id="SM00490">
    <property type="entry name" value="HELICc"/>
    <property type="match status" value="1"/>
</dbReference>
<dbReference type="GO" id="GO:0016887">
    <property type="term" value="F:ATP hydrolysis activity"/>
    <property type="evidence" value="ECO:0007669"/>
    <property type="project" value="TreeGrafter"/>
</dbReference>
<evidence type="ECO:0000259" key="10">
    <source>
        <dbReference type="PROSITE" id="PS51192"/>
    </source>
</evidence>
<gene>
    <name evidence="12" type="ORF">V5E97_38330</name>
</gene>
<evidence type="ECO:0000256" key="5">
    <source>
        <dbReference type="ARBA" id="ARBA00022840"/>
    </source>
</evidence>
<dbReference type="InterPro" id="IPR011545">
    <property type="entry name" value="DEAD/DEAH_box_helicase_dom"/>
</dbReference>
<evidence type="ECO:0000256" key="3">
    <source>
        <dbReference type="ARBA" id="ARBA00022801"/>
    </source>
</evidence>
<keyword evidence="1" id="KW-0547">Nucleotide-binding</keyword>
<organism evidence="12">
    <name type="scientific">Singulisphaera sp. Ch08</name>
    <dbReference type="NCBI Taxonomy" id="3120278"/>
    <lineage>
        <taxon>Bacteria</taxon>
        <taxon>Pseudomonadati</taxon>
        <taxon>Planctomycetota</taxon>
        <taxon>Planctomycetia</taxon>
        <taxon>Isosphaerales</taxon>
        <taxon>Isosphaeraceae</taxon>
        <taxon>Singulisphaera</taxon>
    </lineage>
</organism>
<dbReference type="Pfam" id="PF19306">
    <property type="entry name" value="WHD_Lhr"/>
    <property type="match status" value="1"/>
</dbReference>
<keyword evidence="5" id="KW-0067">ATP-binding</keyword>
<dbReference type="InterPro" id="IPR052511">
    <property type="entry name" value="ATP-dep_Helicase"/>
</dbReference>